<dbReference type="InterPro" id="IPR003599">
    <property type="entry name" value="Ig_sub"/>
</dbReference>
<keyword evidence="6" id="KW-1133">Transmembrane helix</keyword>
<evidence type="ECO:0000313" key="14">
    <source>
        <dbReference type="Ensembl" id="ENSCHIP00000029957.1"/>
    </source>
</evidence>
<accession>A0A452G015</accession>
<reference evidence="14 15" key="1">
    <citation type="submission" date="2016-04" db="EMBL/GenBank/DDBJ databases">
        <title>Polished mammalian reference genomes with single-molecule sequencing and chromosome conformation capture applied to the Capra hircus genome.</title>
        <authorList>
            <person name="Bickhart D.M."/>
            <person name="Koren S."/>
            <person name="Rosen B."/>
            <person name="Hastie A."/>
            <person name="Liachko I."/>
            <person name="Sullivan S.T."/>
            <person name="Burton J."/>
            <person name="Sayre B.L."/>
            <person name="Huson H.J."/>
            <person name="Lee J."/>
            <person name="Lam E."/>
            <person name="Kelley C.M."/>
            <person name="Hutchison J.L."/>
            <person name="Zhou Y."/>
            <person name="Sun J."/>
            <person name="Crisa A."/>
            <person name="Schwartz J.C."/>
            <person name="Hammond J.A."/>
            <person name="Schroeder S.G."/>
            <person name="Liu G.E."/>
            <person name="Dunham M."/>
            <person name="Shendure J."/>
            <person name="Sonstegard T.S."/>
            <person name="Phillippy A.M."/>
            <person name="Van Tassell C.P."/>
            <person name="Smith T.P."/>
        </authorList>
    </citation>
    <scope>NUCLEOTIDE SEQUENCE [LARGE SCALE GENOMIC DNA]</scope>
</reference>
<evidence type="ECO:0000256" key="3">
    <source>
        <dbReference type="ARBA" id="ARBA00022692"/>
    </source>
</evidence>
<dbReference type="Proteomes" id="UP000291000">
    <property type="component" value="Chromosome 19"/>
</dbReference>
<reference evidence="14" key="3">
    <citation type="submission" date="2025-09" db="UniProtKB">
        <authorList>
            <consortium name="Ensembl"/>
        </authorList>
    </citation>
    <scope>IDENTIFICATION</scope>
</reference>
<dbReference type="EMBL" id="LWLT01000022">
    <property type="status" value="NOT_ANNOTATED_CDS"/>
    <property type="molecule type" value="Genomic_DNA"/>
</dbReference>
<comment type="similarity">
    <text evidence="11">Belongs to the CD300 family.</text>
</comment>
<keyword evidence="7" id="KW-0472">Membrane</keyword>
<dbReference type="GO" id="GO:0005886">
    <property type="term" value="C:plasma membrane"/>
    <property type="evidence" value="ECO:0007669"/>
    <property type="project" value="UniProtKB-SubCell"/>
</dbReference>
<keyword evidence="10" id="KW-0393">Immunoglobulin domain</keyword>
<organism evidence="14 15">
    <name type="scientific">Capra hircus</name>
    <name type="common">Goat</name>
    <dbReference type="NCBI Taxonomy" id="9925"/>
    <lineage>
        <taxon>Eukaryota</taxon>
        <taxon>Metazoa</taxon>
        <taxon>Chordata</taxon>
        <taxon>Craniata</taxon>
        <taxon>Vertebrata</taxon>
        <taxon>Euteleostomi</taxon>
        <taxon>Mammalia</taxon>
        <taxon>Eutheria</taxon>
        <taxon>Laurasiatheria</taxon>
        <taxon>Artiodactyla</taxon>
        <taxon>Ruminantia</taxon>
        <taxon>Pecora</taxon>
        <taxon>Bovidae</taxon>
        <taxon>Caprinae</taxon>
        <taxon>Capra</taxon>
    </lineage>
</organism>
<keyword evidence="9" id="KW-0675">Receptor</keyword>
<dbReference type="GO" id="GO:0002376">
    <property type="term" value="P:immune system process"/>
    <property type="evidence" value="ECO:0007669"/>
    <property type="project" value="UniProtKB-KW"/>
</dbReference>
<evidence type="ECO:0000256" key="2">
    <source>
        <dbReference type="ARBA" id="ARBA00022475"/>
    </source>
</evidence>
<keyword evidence="8" id="KW-1015">Disulfide bond</keyword>
<evidence type="ECO:0000313" key="15">
    <source>
        <dbReference type="Proteomes" id="UP000291000"/>
    </source>
</evidence>
<evidence type="ECO:0000256" key="9">
    <source>
        <dbReference type="ARBA" id="ARBA00023170"/>
    </source>
</evidence>
<evidence type="ECO:0000256" key="11">
    <source>
        <dbReference type="ARBA" id="ARBA00043958"/>
    </source>
</evidence>
<proteinExistence type="inferred from homology"/>
<dbReference type="GeneTree" id="ENSGT00940000154332"/>
<sequence length="215" mass="23244">MGGRITCLLPALFLLVIPGSSAISGPRAVRGVEQGSLTVRCQYDPGYEPYVKWWCRGADWSSCCFVVKTNLGSEKEVKQGRVSIKDNWKDRSFTVTMEKLRVDDSDTYWCGTERTGVDLGDDVDVTIDPGKTVCVCGCVSSGPALSRDPAVPQRECPRGGGVLRAHGAPTDHLGWEGLGFPSTLSWLQGHLWPGSGFPNTLFPCAQSAPELLPRG</sequence>
<reference evidence="14" key="2">
    <citation type="submission" date="2025-08" db="UniProtKB">
        <authorList>
            <consortium name="Ensembl"/>
        </authorList>
    </citation>
    <scope>IDENTIFICATION</scope>
</reference>
<keyword evidence="4 12" id="KW-0732">Signal</keyword>
<dbReference type="InterPro" id="IPR007110">
    <property type="entry name" value="Ig-like_dom"/>
</dbReference>
<evidence type="ECO:0000259" key="13">
    <source>
        <dbReference type="PROSITE" id="PS50835"/>
    </source>
</evidence>
<dbReference type="SUPFAM" id="SSF48726">
    <property type="entry name" value="Immunoglobulin"/>
    <property type="match status" value="1"/>
</dbReference>
<evidence type="ECO:0000256" key="12">
    <source>
        <dbReference type="SAM" id="SignalP"/>
    </source>
</evidence>
<dbReference type="FunFam" id="2.60.40.10:FF:000370">
    <property type="entry name" value="CMRF35-like molecule 1"/>
    <property type="match status" value="1"/>
</dbReference>
<evidence type="ECO:0000256" key="6">
    <source>
        <dbReference type="ARBA" id="ARBA00022989"/>
    </source>
</evidence>
<dbReference type="Pfam" id="PF07686">
    <property type="entry name" value="V-set"/>
    <property type="match status" value="1"/>
</dbReference>
<dbReference type="Bgee" id="ENSCHIG00000024899">
    <property type="expression patterns" value="Expressed in spleen and 1 other cell type or tissue"/>
</dbReference>
<dbReference type="InterPro" id="IPR036179">
    <property type="entry name" value="Ig-like_dom_sf"/>
</dbReference>
<protein>
    <recommendedName>
        <fullName evidence="13">Ig-like domain-containing protein</fullName>
    </recommendedName>
</protein>
<dbReference type="PANTHER" id="PTHR11860">
    <property type="entry name" value="POLYMERIC-IMMUNOGLOBULIN RECEPTOR"/>
    <property type="match status" value="1"/>
</dbReference>
<keyword evidence="15" id="KW-1185">Reference proteome</keyword>
<keyword evidence="5" id="KW-0391">Immunity</keyword>
<feature type="signal peptide" evidence="12">
    <location>
        <begin position="1"/>
        <end position="22"/>
    </location>
</feature>
<dbReference type="AlphaFoldDB" id="A0A452G015"/>
<dbReference type="CDD" id="cd05716">
    <property type="entry name" value="IgV_pIgR_like"/>
    <property type="match status" value="1"/>
</dbReference>
<feature type="domain" description="Ig-like" evidence="13">
    <location>
        <begin position="10"/>
        <end position="126"/>
    </location>
</feature>
<dbReference type="InterPro" id="IPR013106">
    <property type="entry name" value="Ig_V-set"/>
</dbReference>
<dbReference type="PANTHER" id="PTHR11860:SF101">
    <property type="entry name" value="CMRF35-LIKE MOLECULE 1"/>
    <property type="match status" value="1"/>
</dbReference>
<evidence type="ECO:0000256" key="8">
    <source>
        <dbReference type="ARBA" id="ARBA00023157"/>
    </source>
</evidence>
<evidence type="ECO:0000256" key="7">
    <source>
        <dbReference type="ARBA" id="ARBA00023136"/>
    </source>
</evidence>
<dbReference type="Ensembl" id="ENSCHIT00000037826.1">
    <property type="protein sequence ID" value="ENSCHIP00000029957.1"/>
    <property type="gene ID" value="ENSCHIG00000024899.1"/>
</dbReference>
<keyword evidence="2" id="KW-1003">Cell membrane</keyword>
<evidence type="ECO:0000256" key="5">
    <source>
        <dbReference type="ARBA" id="ARBA00022859"/>
    </source>
</evidence>
<dbReference type="PROSITE" id="PS50835">
    <property type="entry name" value="IG_LIKE"/>
    <property type="match status" value="1"/>
</dbReference>
<evidence type="ECO:0000256" key="1">
    <source>
        <dbReference type="ARBA" id="ARBA00004251"/>
    </source>
</evidence>
<evidence type="ECO:0000256" key="4">
    <source>
        <dbReference type="ARBA" id="ARBA00022729"/>
    </source>
</evidence>
<evidence type="ECO:0000256" key="10">
    <source>
        <dbReference type="ARBA" id="ARBA00023319"/>
    </source>
</evidence>
<dbReference type="InterPro" id="IPR013783">
    <property type="entry name" value="Ig-like_fold"/>
</dbReference>
<dbReference type="Gene3D" id="2.60.40.10">
    <property type="entry name" value="Immunoglobulins"/>
    <property type="match status" value="1"/>
</dbReference>
<dbReference type="GO" id="GO:0004888">
    <property type="term" value="F:transmembrane signaling receptor activity"/>
    <property type="evidence" value="ECO:0007669"/>
    <property type="project" value="TreeGrafter"/>
</dbReference>
<dbReference type="InterPro" id="IPR050671">
    <property type="entry name" value="CD300_family_receptors"/>
</dbReference>
<dbReference type="SMART" id="SM00409">
    <property type="entry name" value="IG"/>
    <property type="match status" value="1"/>
</dbReference>
<keyword evidence="3" id="KW-0812">Transmembrane</keyword>
<comment type="subcellular location">
    <subcellularLocation>
        <location evidence="1">Cell membrane</location>
        <topology evidence="1">Single-pass type I membrane protein</topology>
    </subcellularLocation>
</comment>
<name>A0A452G015_CAPHI</name>
<feature type="chain" id="PRO_5019233482" description="Ig-like domain-containing protein" evidence="12">
    <location>
        <begin position="23"/>
        <end position="215"/>
    </location>
</feature>